<dbReference type="Proteomes" id="UP001154420">
    <property type="component" value="Unassembled WGS sequence"/>
</dbReference>
<feature type="compositionally biased region" description="Basic and acidic residues" evidence="1">
    <location>
        <begin position="134"/>
        <end position="160"/>
    </location>
</feature>
<proteinExistence type="predicted"/>
<protein>
    <submittedName>
        <fullName evidence="3">DUF2953 domain-containing protein</fullName>
    </submittedName>
</protein>
<feature type="region of interest" description="Disordered" evidence="1">
    <location>
        <begin position="91"/>
        <end position="160"/>
    </location>
</feature>
<evidence type="ECO:0000256" key="1">
    <source>
        <dbReference type="SAM" id="MobiDB-lite"/>
    </source>
</evidence>
<dbReference type="InterPro" id="IPR021338">
    <property type="entry name" value="DUF2953"/>
</dbReference>
<name>A0A9X5GQY3_9FIRM</name>
<accession>A0A9X5GQY3</accession>
<evidence type="ECO:0000313" key="3">
    <source>
        <dbReference type="EMBL" id="NBJ91495.1"/>
    </source>
</evidence>
<dbReference type="RefSeq" id="WP_160558579.1">
    <property type="nucleotide sequence ID" value="NZ_QZDT01000002.1"/>
</dbReference>
<keyword evidence="4" id="KW-1185">Reference proteome</keyword>
<gene>
    <name evidence="3" type="ORF">D5281_02555</name>
</gene>
<keyword evidence="2" id="KW-0812">Transmembrane</keyword>
<dbReference type="AlphaFoldDB" id="A0A9X5GQY3"/>
<feature type="transmembrane region" description="Helical" evidence="2">
    <location>
        <begin position="12"/>
        <end position="35"/>
    </location>
</feature>
<evidence type="ECO:0000256" key="2">
    <source>
        <dbReference type="SAM" id="Phobius"/>
    </source>
</evidence>
<sequence>MVAVLLTILKILGMILLVVLGIILTVALLILFAPIRYRIQVHRKTEDETPIAAEVRVTYLAHIVNAAFSYPAAAYLRVRVFCFTVFRSDKPKGHTRKSSSENEKGKEKEGMQDKNKEKMTEDSLEEADSSLIESRQEDDRKGDSANREDAEDKFEKEENDKSEKGKNKILKFFSKIGSVLKNIQYTIGRICDKIKDIVNNIRYYVEILQSDRFDRGWKVCREQLHALFKMLRPRKMTGELLIGTGDPASTGQVMAAYGILYPLLGNHIEVVPDFERQILEGALLVKGRITIFGLLKCAWIIYFHKDIRALIKLFKREAV</sequence>
<dbReference type="Pfam" id="PF11167">
    <property type="entry name" value="DUF2953"/>
    <property type="match status" value="1"/>
</dbReference>
<keyword evidence="2" id="KW-1133">Transmembrane helix</keyword>
<feature type="compositionally biased region" description="Basic and acidic residues" evidence="1">
    <location>
        <begin position="91"/>
        <end position="121"/>
    </location>
</feature>
<organism evidence="3 4">
    <name type="scientific">Parablautia muri</name>
    <dbReference type="NCBI Taxonomy" id="2320879"/>
    <lineage>
        <taxon>Bacteria</taxon>
        <taxon>Bacillati</taxon>
        <taxon>Bacillota</taxon>
        <taxon>Clostridia</taxon>
        <taxon>Lachnospirales</taxon>
        <taxon>Lachnospiraceae</taxon>
        <taxon>Parablautia</taxon>
    </lineage>
</organism>
<reference evidence="3" key="1">
    <citation type="submission" date="2018-09" db="EMBL/GenBank/DDBJ databases">
        <title>Murine metabolic-syndrome-specific gut microbial biobank.</title>
        <authorList>
            <person name="Liu C."/>
        </authorList>
    </citation>
    <scope>NUCLEOTIDE SEQUENCE</scope>
    <source>
        <strain evidence="3">D42-62</strain>
    </source>
</reference>
<comment type="caution">
    <text evidence="3">The sequence shown here is derived from an EMBL/GenBank/DDBJ whole genome shotgun (WGS) entry which is preliminary data.</text>
</comment>
<evidence type="ECO:0000313" key="4">
    <source>
        <dbReference type="Proteomes" id="UP001154420"/>
    </source>
</evidence>
<dbReference type="EMBL" id="QZDT01000002">
    <property type="protein sequence ID" value="NBJ91495.1"/>
    <property type="molecule type" value="Genomic_DNA"/>
</dbReference>
<dbReference type="OrthoDB" id="2087351at2"/>
<keyword evidence="2" id="KW-0472">Membrane</keyword>